<dbReference type="OrthoDB" id="1882547at2759"/>
<keyword evidence="3" id="KW-0119">Carbohydrate metabolism</keyword>
<evidence type="ECO:0000256" key="3">
    <source>
        <dbReference type="ARBA" id="ARBA00023277"/>
    </source>
</evidence>
<dbReference type="InterPro" id="IPR019378">
    <property type="entry name" value="GDP-Fuc_O-FucTrfase"/>
</dbReference>
<comment type="caution">
    <text evidence="4">The sequence shown here is derived from an EMBL/GenBank/DDBJ whole genome shotgun (WGS) entry which is preliminary data.</text>
</comment>
<reference evidence="4 5" key="1">
    <citation type="submission" date="2018-06" db="EMBL/GenBank/DDBJ databases">
        <title>Comparative genomics reveals the genomic features of Rhizophagus irregularis, R. cerebriforme, R. diaphanum and Gigaspora rosea, and their symbiotic lifestyle signature.</title>
        <authorList>
            <person name="Morin E."/>
            <person name="San Clemente H."/>
            <person name="Chen E.C.H."/>
            <person name="De La Providencia I."/>
            <person name="Hainaut M."/>
            <person name="Kuo A."/>
            <person name="Kohler A."/>
            <person name="Murat C."/>
            <person name="Tang N."/>
            <person name="Roy S."/>
            <person name="Loubradou J."/>
            <person name="Henrissat B."/>
            <person name="Grigoriev I.V."/>
            <person name="Corradi N."/>
            <person name="Roux C."/>
            <person name="Martin F.M."/>
        </authorList>
    </citation>
    <scope>NUCLEOTIDE SEQUENCE [LARGE SCALE GENOMIC DNA]</scope>
    <source>
        <strain evidence="4 5">DAOM 194757</strain>
    </source>
</reference>
<dbReference type="Proteomes" id="UP000266673">
    <property type="component" value="Unassembled WGS sequence"/>
</dbReference>
<dbReference type="GO" id="GO:0006004">
    <property type="term" value="P:fucose metabolic process"/>
    <property type="evidence" value="ECO:0007669"/>
    <property type="project" value="UniProtKB-KW"/>
</dbReference>
<name>A0A397UBG7_9GLOM</name>
<proteinExistence type="predicted"/>
<evidence type="ECO:0008006" key="6">
    <source>
        <dbReference type="Google" id="ProtNLM"/>
    </source>
</evidence>
<dbReference type="Pfam" id="PF10250">
    <property type="entry name" value="O-FucT"/>
    <property type="match status" value="1"/>
</dbReference>
<dbReference type="STRING" id="44941.A0A397UBG7"/>
<dbReference type="Gene3D" id="3.40.50.11350">
    <property type="match status" value="1"/>
</dbReference>
<evidence type="ECO:0000256" key="2">
    <source>
        <dbReference type="ARBA" id="ARBA00023253"/>
    </source>
</evidence>
<dbReference type="CDD" id="cd11296">
    <property type="entry name" value="O-FucT_like"/>
    <property type="match status" value="1"/>
</dbReference>
<keyword evidence="1" id="KW-0808">Transferase</keyword>
<protein>
    <recommendedName>
        <fullName evidence="6">CigA protein</fullName>
    </recommendedName>
</protein>
<organism evidence="4 5">
    <name type="scientific">Gigaspora rosea</name>
    <dbReference type="NCBI Taxonomy" id="44941"/>
    <lineage>
        <taxon>Eukaryota</taxon>
        <taxon>Fungi</taxon>
        <taxon>Fungi incertae sedis</taxon>
        <taxon>Mucoromycota</taxon>
        <taxon>Glomeromycotina</taxon>
        <taxon>Glomeromycetes</taxon>
        <taxon>Diversisporales</taxon>
        <taxon>Gigasporaceae</taxon>
        <taxon>Gigaspora</taxon>
    </lineage>
</organism>
<dbReference type="PANTHER" id="PTHR36050">
    <property type="entry name" value="O-FUCOSYLTRANSFERASE 30"/>
    <property type="match status" value="1"/>
</dbReference>
<evidence type="ECO:0000313" key="4">
    <source>
        <dbReference type="EMBL" id="RIB06109.1"/>
    </source>
</evidence>
<keyword evidence="5" id="KW-1185">Reference proteome</keyword>
<sequence>MAAILNFRTRFIFFLSLCLLVIVGFLYKASNTLSVDPDATYIQDIDVFKHIEYNISPDEKFLAYLPHSGYHNQRIALGNALLLAKLLNRTLLLPPIMLGRPLPWGHFDKMHSRLSLSTKVGLEHCKDISENYPLPAECLDYFSYTTVSWDFLFDMDSIRKWHRIIDRQDHNYEWLEKNLNINKDNDIYFIKDTTLFDYRIYDIPNSTIPYSRYLKKMEVVDLLAIDKKVIHFGSLFGIFRVVPELPTSLEDVIFIRKHLVPNNPFIQHIAERIINHLGGNKNFIGLHIRVSDGFFVKFARPNIDNIYHQIIDTFTKLSSQEVDILEGGTHDRDILVDDTVDLGSSKHSDYFSNVKYPYQKVVDQTMLKEIKCRKSLHPTDKGVNTIIYIATDAESPRTNPLLFKFFNTFPCVFVLDDFNHELIELKNVRNVEDKTPLANYLIPILDAMISAKGFHFYGTPRSTFSDYIENILHPLYSGKELPINITSS</sequence>
<accession>A0A397UBG7</accession>
<dbReference type="PANTHER" id="PTHR36050:SF1">
    <property type="entry name" value="O-FUCOSYLTRANSFERASE 30"/>
    <property type="match status" value="1"/>
</dbReference>
<dbReference type="GO" id="GO:0016740">
    <property type="term" value="F:transferase activity"/>
    <property type="evidence" value="ECO:0007669"/>
    <property type="project" value="UniProtKB-KW"/>
</dbReference>
<dbReference type="AlphaFoldDB" id="A0A397UBG7"/>
<evidence type="ECO:0000256" key="1">
    <source>
        <dbReference type="ARBA" id="ARBA00022679"/>
    </source>
</evidence>
<dbReference type="EMBL" id="QKWP01001868">
    <property type="protein sequence ID" value="RIB06109.1"/>
    <property type="molecule type" value="Genomic_DNA"/>
</dbReference>
<gene>
    <name evidence="4" type="ORF">C2G38_2116888</name>
</gene>
<keyword evidence="2" id="KW-0294">Fucose metabolism</keyword>
<evidence type="ECO:0000313" key="5">
    <source>
        <dbReference type="Proteomes" id="UP000266673"/>
    </source>
</evidence>